<evidence type="ECO:0000313" key="6">
    <source>
        <dbReference type="EMBL" id="GEK91509.1"/>
    </source>
</evidence>
<dbReference type="Gene3D" id="3.30.540.10">
    <property type="entry name" value="Fructose-1,6-Bisphosphatase, subunit A, domain 1"/>
    <property type="match status" value="1"/>
</dbReference>
<evidence type="ECO:0000313" key="7">
    <source>
        <dbReference type="Proteomes" id="UP000321662"/>
    </source>
</evidence>
<evidence type="ECO:0000256" key="4">
    <source>
        <dbReference type="ARBA" id="ARBA00022842"/>
    </source>
</evidence>
<comment type="caution">
    <text evidence="6">The sequence shown here is derived from an EMBL/GenBank/DDBJ whole genome shotgun (WGS) entry which is preliminary data.</text>
</comment>
<evidence type="ECO:0000256" key="5">
    <source>
        <dbReference type="PIRSR" id="PIRSR600760-2"/>
    </source>
</evidence>
<reference evidence="6 7" key="1">
    <citation type="submission" date="2019-07" db="EMBL/GenBank/DDBJ databases">
        <title>Whole genome shotgun sequence of Alkalibacterium kapii NBRC 103247.</title>
        <authorList>
            <person name="Hosoyama A."/>
            <person name="Uohara A."/>
            <person name="Ohji S."/>
            <person name="Ichikawa N."/>
        </authorList>
    </citation>
    <scope>NUCLEOTIDE SEQUENCE [LARGE SCALE GENOMIC DNA]</scope>
    <source>
        <strain evidence="6 7">NBRC 103247</strain>
    </source>
</reference>
<sequence>MTDHIQARDKTIKKWIHDIGQVIIKEKDSYLEVEQKTAANDLVTNMDKWVEKELVERIRTAYSKDRILGEEGFGDSVKNMEGTVWLLDPIDGTLNFVLQNENFALMLAIYEEGIPVQSYIYNVTTNELYAAIKDGGVTCNGQPVEIPANRCLNEGLLATNSSIMTKDKYDGIRKIARKSLGLRLVGSAGLETIEVAKGSIVAYIATNLKPWDIAPGILFMKELGLKATQFDNEPVDLMKNNNIIFAVPKAHKEIMDLIHE</sequence>
<dbReference type="GO" id="GO:0006020">
    <property type="term" value="P:inositol metabolic process"/>
    <property type="evidence" value="ECO:0007669"/>
    <property type="project" value="TreeGrafter"/>
</dbReference>
<feature type="binding site" evidence="5">
    <location>
        <position position="91"/>
    </location>
    <ligand>
        <name>Mg(2+)</name>
        <dbReference type="ChEBI" id="CHEBI:18420"/>
        <label>1</label>
        <note>catalytic</note>
    </ligand>
</feature>
<keyword evidence="2 5" id="KW-0479">Metal-binding</keyword>
<dbReference type="RefSeq" id="WP_186805111.1">
    <property type="nucleotide sequence ID" value="NZ_BJUY01000012.1"/>
</dbReference>
<evidence type="ECO:0000256" key="1">
    <source>
        <dbReference type="ARBA" id="ARBA00001946"/>
    </source>
</evidence>
<feature type="binding site" evidence="5">
    <location>
        <position position="70"/>
    </location>
    <ligand>
        <name>Mg(2+)</name>
        <dbReference type="ChEBI" id="CHEBI:18420"/>
        <label>1</label>
        <note>catalytic</note>
    </ligand>
</feature>
<dbReference type="Gene3D" id="3.40.190.80">
    <property type="match status" value="1"/>
</dbReference>
<dbReference type="PANTHER" id="PTHR20854:SF4">
    <property type="entry name" value="INOSITOL-1-MONOPHOSPHATASE-RELATED"/>
    <property type="match status" value="1"/>
</dbReference>
<keyword evidence="4 5" id="KW-0460">Magnesium</keyword>
<proteinExistence type="predicted"/>
<dbReference type="InterPro" id="IPR000760">
    <property type="entry name" value="Inositol_monophosphatase-like"/>
</dbReference>
<dbReference type="EMBL" id="BJUY01000012">
    <property type="protein sequence ID" value="GEK91509.1"/>
    <property type="molecule type" value="Genomic_DNA"/>
</dbReference>
<evidence type="ECO:0000256" key="2">
    <source>
        <dbReference type="ARBA" id="ARBA00022723"/>
    </source>
</evidence>
<dbReference type="GO" id="GO:0007165">
    <property type="term" value="P:signal transduction"/>
    <property type="evidence" value="ECO:0007669"/>
    <property type="project" value="TreeGrafter"/>
</dbReference>
<feature type="binding site" evidence="5">
    <location>
        <position position="212"/>
    </location>
    <ligand>
        <name>Mg(2+)</name>
        <dbReference type="ChEBI" id="CHEBI:18420"/>
        <label>1</label>
        <note>catalytic</note>
    </ligand>
</feature>
<dbReference type="FunFam" id="3.30.540.10:FF:000003">
    <property type="entry name" value="Inositol-1-monophosphatase"/>
    <property type="match status" value="1"/>
</dbReference>
<dbReference type="SUPFAM" id="SSF56655">
    <property type="entry name" value="Carbohydrate phosphatase"/>
    <property type="match status" value="1"/>
</dbReference>
<dbReference type="AlphaFoldDB" id="A0A511ATI0"/>
<keyword evidence="3" id="KW-0378">Hydrolase</keyword>
<dbReference type="Pfam" id="PF00459">
    <property type="entry name" value="Inositol_P"/>
    <property type="match status" value="1"/>
</dbReference>
<name>A0A511ATI0_9LACT</name>
<protein>
    <submittedName>
        <fullName evidence="6">Inositol monophosphatase</fullName>
    </submittedName>
</protein>
<dbReference type="CDD" id="cd01637">
    <property type="entry name" value="IMPase_like"/>
    <property type="match status" value="1"/>
</dbReference>
<gene>
    <name evidence="6" type="primary">suhB</name>
    <name evidence="6" type="ORF">AKA01nite_11310</name>
</gene>
<accession>A0A511ATI0</accession>
<comment type="cofactor">
    <cofactor evidence="1 5">
        <name>Mg(2+)</name>
        <dbReference type="ChEBI" id="CHEBI:18420"/>
    </cofactor>
</comment>
<dbReference type="PRINTS" id="PR00377">
    <property type="entry name" value="IMPHPHTASES"/>
</dbReference>
<keyword evidence="7" id="KW-1185">Reference proteome</keyword>
<feature type="binding site" evidence="5">
    <location>
        <position position="88"/>
    </location>
    <ligand>
        <name>Mg(2+)</name>
        <dbReference type="ChEBI" id="CHEBI:18420"/>
        <label>1</label>
        <note>catalytic</note>
    </ligand>
</feature>
<dbReference type="PANTHER" id="PTHR20854">
    <property type="entry name" value="INOSITOL MONOPHOSPHATASE"/>
    <property type="match status" value="1"/>
</dbReference>
<feature type="binding site" evidence="5">
    <location>
        <position position="90"/>
    </location>
    <ligand>
        <name>Mg(2+)</name>
        <dbReference type="ChEBI" id="CHEBI:18420"/>
        <label>2</label>
    </ligand>
</feature>
<dbReference type="GO" id="GO:0008934">
    <property type="term" value="F:inositol monophosphate 1-phosphatase activity"/>
    <property type="evidence" value="ECO:0007669"/>
    <property type="project" value="TreeGrafter"/>
</dbReference>
<organism evidence="6 7">
    <name type="scientific">Alkalibacterium kapii</name>
    <dbReference type="NCBI Taxonomy" id="426704"/>
    <lineage>
        <taxon>Bacteria</taxon>
        <taxon>Bacillati</taxon>
        <taxon>Bacillota</taxon>
        <taxon>Bacilli</taxon>
        <taxon>Lactobacillales</taxon>
        <taxon>Carnobacteriaceae</taxon>
        <taxon>Alkalibacterium</taxon>
    </lineage>
</organism>
<dbReference type="GO" id="GO:0046872">
    <property type="term" value="F:metal ion binding"/>
    <property type="evidence" value="ECO:0007669"/>
    <property type="project" value="UniProtKB-KW"/>
</dbReference>
<evidence type="ECO:0000256" key="3">
    <source>
        <dbReference type="ARBA" id="ARBA00022801"/>
    </source>
</evidence>
<dbReference type="Proteomes" id="UP000321662">
    <property type="component" value="Unassembled WGS sequence"/>
</dbReference>